<accession>A0A5J5SIT1</accession>
<dbReference type="PANTHER" id="PTHR22702">
    <property type="entry name" value="PROTEASE-ASSOCIATED DOMAIN-CONTAINING PROTEIN"/>
    <property type="match status" value="1"/>
</dbReference>
<keyword evidence="2" id="KW-0325">Glycoprotein</keyword>
<evidence type="ECO:0000313" key="4">
    <source>
        <dbReference type="EMBL" id="KAB2043345.1"/>
    </source>
</evidence>
<protein>
    <submittedName>
        <fullName evidence="4">Uncharacterized protein</fullName>
    </submittedName>
</protein>
<organism evidence="4 5">
    <name type="scientific">Gossypium barbadense</name>
    <name type="common">Sea Island cotton</name>
    <name type="synonym">Hibiscus barbadensis</name>
    <dbReference type="NCBI Taxonomy" id="3634"/>
    <lineage>
        <taxon>Eukaryota</taxon>
        <taxon>Viridiplantae</taxon>
        <taxon>Streptophyta</taxon>
        <taxon>Embryophyta</taxon>
        <taxon>Tracheophyta</taxon>
        <taxon>Spermatophyta</taxon>
        <taxon>Magnoliopsida</taxon>
        <taxon>eudicotyledons</taxon>
        <taxon>Gunneridae</taxon>
        <taxon>Pentapetalae</taxon>
        <taxon>rosids</taxon>
        <taxon>malvids</taxon>
        <taxon>Malvales</taxon>
        <taxon>Malvaceae</taxon>
        <taxon>Malvoideae</taxon>
        <taxon>Gossypium</taxon>
    </lineage>
</organism>
<dbReference type="EMBL" id="CM018215">
    <property type="protein sequence ID" value="KAB2043345.1"/>
    <property type="molecule type" value="Genomic_DNA"/>
</dbReference>
<keyword evidence="1 3" id="KW-0732">Signal</keyword>
<dbReference type="Proteomes" id="UP000327439">
    <property type="component" value="Chromosome D01"/>
</dbReference>
<evidence type="ECO:0000313" key="5">
    <source>
        <dbReference type="Proteomes" id="UP000327439"/>
    </source>
</evidence>
<sequence length="269" mass="30623">MELRTFHHHHLPQVFILLSLIRNCYARFVVEKKSLAVTSPEKIKATHDSAIGNFGIPQCGGSMAGVVVYPEENRKACKGFDDFGISVISKPGSLPTYVLVDRGDVETNECLENDGGCWQEKAANLTACRIHFEEEFVNVSWLIASKSKEMDTVTVKSLASSCYSTCPDWTWVYFLRNDLRRQRNFPWGMYSTLPAVRSTGGDIGGNPPREQLRILHCWVCCHDMFNAKQPREDACFKGSCRLRQYLHREMRHEELMIISNDTIIAVIQE</sequence>
<keyword evidence="5" id="KW-1185">Reference proteome</keyword>
<dbReference type="AlphaFoldDB" id="A0A5J5SIT1"/>
<gene>
    <name evidence="4" type="ORF">ES319_D01G009700v1</name>
</gene>
<dbReference type="PANTHER" id="PTHR22702:SF1">
    <property type="entry name" value="PROTEASE-ASSOCIATED DOMAIN-CONTAINING PROTEIN 1"/>
    <property type="match status" value="1"/>
</dbReference>
<evidence type="ECO:0000256" key="2">
    <source>
        <dbReference type="ARBA" id="ARBA00023180"/>
    </source>
</evidence>
<dbReference type="OrthoDB" id="10045365at2759"/>
<feature type="signal peptide" evidence="3">
    <location>
        <begin position="1"/>
        <end position="26"/>
    </location>
</feature>
<dbReference type="Gene3D" id="3.50.30.30">
    <property type="match status" value="1"/>
</dbReference>
<feature type="chain" id="PRO_5023829050" evidence="3">
    <location>
        <begin position="27"/>
        <end position="269"/>
    </location>
</feature>
<evidence type="ECO:0000256" key="1">
    <source>
        <dbReference type="ARBA" id="ARBA00022729"/>
    </source>
</evidence>
<name>A0A5J5SIT1_GOSBA</name>
<reference evidence="5" key="1">
    <citation type="journal article" date="2020" name="Nat. Genet.">
        <title>Genomic diversifications of five Gossypium allopolyploid species and their impact on cotton improvement.</title>
        <authorList>
            <person name="Chen Z.J."/>
            <person name="Sreedasyam A."/>
            <person name="Ando A."/>
            <person name="Song Q."/>
            <person name="De Santiago L.M."/>
            <person name="Hulse-Kemp A.M."/>
            <person name="Ding M."/>
            <person name="Ye W."/>
            <person name="Kirkbride R.C."/>
            <person name="Jenkins J."/>
            <person name="Plott C."/>
            <person name="Lovell J."/>
            <person name="Lin Y.M."/>
            <person name="Vaughn R."/>
            <person name="Liu B."/>
            <person name="Simpson S."/>
            <person name="Scheffler B.E."/>
            <person name="Wen L."/>
            <person name="Saski C.A."/>
            <person name="Grover C.E."/>
            <person name="Hu G."/>
            <person name="Conover J.L."/>
            <person name="Carlson J.W."/>
            <person name="Shu S."/>
            <person name="Boston L.B."/>
            <person name="Williams M."/>
            <person name="Peterson D.G."/>
            <person name="McGee K."/>
            <person name="Jones D.C."/>
            <person name="Wendel J.F."/>
            <person name="Stelly D.M."/>
            <person name="Grimwood J."/>
            <person name="Schmutz J."/>
        </authorList>
    </citation>
    <scope>NUCLEOTIDE SEQUENCE [LARGE SCALE GENOMIC DNA]</scope>
    <source>
        <strain evidence="5">cv. 3-79</strain>
    </source>
</reference>
<proteinExistence type="predicted"/>
<evidence type="ECO:0000256" key="3">
    <source>
        <dbReference type="SAM" id="SignalP"/>
    </source>
</evidence>